<organism evidence="1 2">
    <name type="scientific">Athelia psychrophila</name>
    <dbReference type="NCBI Taxonomy" id="1759441"/>
    <lineage>
        <taxon>Eukaryota</taxon>
        <taxon>Fungi</taxon>
        <taxon>Dikarya</taxon>
        <taxon>Basidiomycota</taxon>
        <taxon>Agaricomycotina</taxon>
        <taxon>Agaricomycetes</taxon>
        <taxon>Agaricomycetidae</taxon>
        <taxon>Atheliales</taxon>
        <taxon>Atheliaceae</taxon>
        <taxon>Athelia</taxon>
    </lineage>
</organism>
<reference evidence="1 2" key="1">
    <citation type="journal article" date="2016" name="Mol. Biol. Evol.">
        <title>Comparative Genomics of Early-Diverging Mushroom-Forming Fungi Provides Insights into the Origins of Lignocellulose Decay Capabilities.</title>
        <authorList>
            <person name="Nagy L.G."/>
            <person name="Riley R."/>
            <person name="Tritt A."/>
            <person name="Adam C."/>
            <person name="Daum C."/>
            <person name="Floudas D."/>
            <person name="Sun H."/>
            <person name="Yadav J.S."/>
            <person name="Pangilinan J."/>
            <person name="Larsson K.H."/>
            <person name="Matsuura K."/>
            <person name="Barry K."/>
            <person name="Labutti K."/>
            <person name="Kuo R."/>
            <person name="Ohm R.A."/>
            <person name="Bhattacharya S.S."/>
            <person name="Shirouzu T."/>
            <person name="Yoshinaga Y."/>
            <person name="Martin F.M."/>
            <person name="Grigoriev I.V."/>
            <person name="Hibbett D.S."/>
        </authorList>
    </citation>
    <scope>NUCLEOTIDE SEQUENCE [LARGE SCALE GENOMIC DNA]</scope>
    <source>
        <strain evidence="1 2">CBS 109695</strain>
    </source>
</reference>
<gene>
    <name evidence="1" type="ORF">FIBSPDRAFT_891288</name>
</gene>
<evidence type="ECO:0000313" key="1">
    <source>
        <dbReference type="EMBL" id="KZP21371.1"/>
    </source>
</evidence>
<protein>
    <submittedName>
        <fullName evidence="1">Uncharacterized protein</fullName>
    </submittedName>
</protein>
<keyword evidence="2" id="KW-1185">Reference proteome</keyword>
<dbReference type="EMBL" id="KV417548">
    <property type="protein sequence ID" value="KZP21371.1"/>
    <property type="molecule type" value="Genomic_DNA"/>
</dbReference>
<evidence type="ECO:0000313" key="2">
    <source>
        <dbReference type="Proteomes" id="UP000076532"/>
    </source>
</evidence>
<dbReference type="Proteomes" id="UP000076532">
    <property type="component" value="Unassembled WGS sequence"/>
</dbReference>
<sequence>MTNITPELVSRYNSSSITMSVNIYMLLPTLTRAKEHQPFSAVFLATSTLTVDITHLSVVRGGQQLCIAKYCAPSNHRIKLKGILSSFRPPQHGPLAREKPISESNKVNSDQACLCFILVMCQVDCYPLQGQIKDNLVKDVCTQANTVATCKARATTVPCLMVTSDTMLIIGCRGSALSHKIEDMHVQALLLNVTFCDLVIDAQGTPIMYSNPVFKQLVINIFYGQHSIAVTMPAGFATTFPAAALVLVCVRSTTTGVYITADLHADDTKDYVVGLATINMYMKVGTQHGKQKNYIWQAQHDIVLELQLGQHHAHILPTPLVPGVIDSDSVNDGGGKDEISEWYRVDAAQLNDTYNLRCDWQKLQWRVALVWLWRQIIVRRNDRAMPKAGEWPCNVSWTHNY</sequence>
<accession>A0A166JZG5</accession>
<dbReference type="AlphaFoldDB" id="A0A166JZG5"/>
<name>A0A166JZG5_9AGAM</name>
<proteinExistence type="predicted"/>